<name>A0A2K8YT89_9BACT</name>
<dbReference type="KEGG" id="spir:CWM47_02845"/>
<keyword evidence="2" id="KW-1185">Reference proteome</keyword>
<dbReference type="OrthoDB" id="965485at2"/>
<dbReference type="EMBL" id="CP025096">
    <property type="protein sequence ID" value="AUD00845.1"/>
    <property type="molecule type" value="Genomic_DNA"/>
</dbReference>
<dbReference type="AlphaFoldDB" id="A0A2K8YT89"/>
<accession>A0A2K8YT89</accession>
<organism evidence="1 2">
    <name type="scientific">Spirosoma pollinicola</name>
    <dbReference type="NCBI Taxonomy" id="2057025"/>
    <lineage>
        <taxon>Bacteria</taxon>
        <taxon>Pseudomonadati</taxon>
        <taxon>Bacteroidota</taxon>
        <taxon>Cytophagia</taxon>
        <taxon>Cytophagales</taxon>
        <taxon>Cytophagaceae</taxon>
        <taxon>Spirosoma</taxon>
    </lineage>
</organism>
<evidence type="ECO:0000313" key="2">
    <source>
        <dbReference type="Proteomes" id="UP000232883"/>
    </source>
</evidence>
<sequence length="134" mass="15252">MANNFQIESYQVYVTQGRTDFNRSIKLTSPDLSHGIRVRASVFFQDSNLFQKWKGVGKITNVGGENFDGSDIQVVCNPSLFDGFYQVLSSEKPVYLSYVYENWPEEPKGTTKLITQVTLKTDTEMPGDYESMIK</sequence>
<protein>
    <submittedName>
        <fullName evidence="1">Uncharacterized protein</fullName>
    </submittedName>
</protein>
<reference evidence="1 2" key="1">
    <citation type="submission" date="2017-11" db="EMBL/GenBank/DDBJ databases">
        <title>Taxonomic description and genome sequences of Spirosoma HA7 sp. nov., isolated from pollen microhabitat of Corylus avellana.</title>
        <authorList>
            <person name="Ambika Manirajan B."/>
            <person name="Suarez C."/>
            <person name="Ratering S."/>
            <person name="Geissler-Plaum R."/>
            <person name="Cardinale M."/>
            <person name="Sylvia S."/>
        </authorList>
    </citation>
    <scope>NUCLEOTIDE SEQUENCE [LARGE SCALE GENOMIC DNA]</scope>
    <source>
        <strain evidence="1 2">HA7</strain>
    </source>
</reference>
<dbReference type="RefSeq" id="WP_100986268.1">
    <property type="nucleotide sequence ID" value="NZ_CP025096.1"/>
</dbReference>
<dbReference type="Proteomes" id="UP000232883">
    <property type="component" value="Chromosome"/>
</dbReference>
<proteinExistence type="predicted"/>
<evidence type="ECO:0000313" key="1">
    <source>
        <dbReference type="EMBL" id="AUD00845.1"/>
    </source>
</evidence>
<gene>
    <name evidence="1" type="ORF">CWM47_02845</name>
</gene>